<feature type="domain" description="YbaK/aminoacyl-tRNA synthetase-associated" evidence="1">
    <location>
        <begin position="27"/>
        <end position="80"/>
    </location>
</feature>
<dbReference type="InterPro" id="IPR007214">
    <property type="entry name" value="YbaK/aa-tRNA-synth-assoc-dom"/>
</dbReference>
<protein>
    <submittedName>
        <fullName evidence="2">Aminoacyl-tRNA deacylase</fullName>
    </submittedName>
</protein>
<dbReference type="EMBL" id="JBHSWE010000001">
    <property type="protein sequence ID" value="MFC6673136.1"/>
    <property type="molecule type" value="Genomic_DNA"/>
</dbReference>
<organism evidence="2 3">
    <name type="scientific">Marinobacterium aestuariivivens</name>
    <dbReference type="NCBI Taxonomy" id="1698799"/>
    <lineage>
        <taxon>Bacteria</taxon>
        <taxon>Pseudomonadati</taxon>
        <taxon>Pseudomonadota</taxon>
        <taxon>Gammaproteobacteria</taxon>
        <taxon>Oceanospirillales</taxon>
        <taxon>Oceanospirillaceae</taxon>
        <taxon>Marinobacterium</taxon>
    </lineage>
</organism>
<evidence type="ECO:0000313" key="3">
    <source>
        <dbReference type="Proteomes" id="UP001596422"/>
    </source>
</evidence>
<accession>A0ABW2A6I2</accession>
<name>A0ABW2A6I2_9GAMM</name>
<proteinExistence type="predicted"/>
<reference evidence="3" key="1">
    <citation type="journal article" date="2019" name="Int. J. Syst. Evol. Microbiol.">
        <title>The Global Catalogue of Microorganisms (GCM) 10K type strain sequencing project: providing services to taxonomists for standard genome sequencing and annotation.</title>
        <authorList>
            <consortium name="The Broad Institute Genomics Platform"/>
            <consortium name="The Broad Institute Genome Sequencing Center for Infectious Disease"/>
            <person name="Wu L."/>
            <person name="Ma J."/>
        </authorList>
    </citation>
    <scope>NUCLEOTIDE SEQUENCE [LARGE SCALE GENOMIC DNA]</scope>
    <source>
        <strain evidence="3">NBRC 111756</strain>
    </source>
</reference>
<dbReference type="SUPFAM" id="SSF55826">
    <property type="entry name" value="YbaK/ProRS associated domain"/>
    <property type="match status" value="1"/>
</dbReference>
<dbReference type="Proteomes" id="UP001596422">
    <property type="component" value="Unassembled WGS sequence"/>
</dbReference>
<dbReference type="InterPro" id="IPR036754">
    <property type="entry name" value="YbaK/aa-tRNA-synt-asso_dom_sf"/>
</dbReference>
<comment type="caution">
    <text evidence="2">The sequence shown here is derived from an EMBL/GenBank/DDBJ whole genome shotgun (WGS) entry which is preliminary data.</text>
</comment>
<evidence type="ECO:0000259" key="1">
    <source>
        <dbReference type="Pfam" id="PF04073"/>
    </source>
</evidence>
<gene>
    <name evidence="2" type="ORF">ACFQDL_25900</name>
</gene>
<evidence type="ECO:0000313" key="2">
    <source>
        <dbReference type="EMBL" id="MFC6673136.1"/>
    </source>
</evidence>
<dbReference type="Pfam" id="PF04073">
    <property type="entry name" value="tRNA_edit"/>
    <property type="match status" value="1"/>
</dbReference>
<sequence length="132" mass="15073">MPIAERLSHYLEQHNIDYETRTHTFTPSSARAAEAAHVPGHQLAKAVVLKRPDERFLLMVLPADFRVQLGQLHRLMGEEVCRRPKRNWSTCSPTVSRGRYRPWGMSTGCAPWWPKACSTSPRCLSNPAITRH</sequence>
<dbReference type="RefSeq" id="WP_379911527.1">
    <property type="nucleotide sequence ID" value="NZ_JBHSWE010000001.1"/>
</dbReference>
<keyword evidence="3" id="KW-1185">Reference proteome</keyword>
<dbReference type="Gene3D" id="3.90.960.10">
    <property type="entry name" value="YbaK/aminoacyl-tRNA synthetase-associated domain"/>
    <property type="match status" value="1"/>
</dbReference>